<accession>A0A5N6I8Q6</accession>
<evidence type="ECO:0000313" key="1">
    <source>
        <dbReference type="EMBL" id="KAE8402710.1"/>
    </source>
</evidence>
<accession>A0A5N7D8D9</accession>
<evidence type="ECO:0000313" key="2">
    <source>
        <dbReference type="Proteomes" id="UP000325579"/>
    </source>
</evidence>
<dbReference type="GeneID" id="43667082"/>
<name>A0A5N7D8D9_9EURO</name>
<organism evidence="1 2">
    <name type="scientific">Aspergillus pseudonomiae</name>
    <dbReference type="NCBI Taxonomy" id="1506151"/>
    <lineage>
        <taxon>Eukaryota</taxon>
        <taxon>Fungi</taxon>
        <taxon>Dikarya</taxon>
        <taxon>Ascomycota</taxon>
        <taxon>Pezizomycotina</taxon>
        <taxon>Eurotiomycetes</taxon>
        <taxon>Eurotiomycetidae</taxon>
        <taxon>Eurotiales</taxon>
        <taxon>Aspergillaceae</taxon>
        <taxon>Aspergillus</taxon>
        <taxon>Aspergillus subgen. Circumdati</taxon>
    </lineage>
</organism>
<keyword evidence="2" id="KW-1185">Reference proteome</keyword>
<gene>
    <name evidence="1" type="ORF">BDV37DRAFT_252146</name>
</gene>
<proteinExistence type="predicted"/>
<sequence>MAFCDYLGSYIFKGTCGGIPGGWSSKDVGDYTTYKSLFQDDEPAFGTLSMTDISGPDYPHVKAIVYNNVNATDRAILRGELLLALRLMITQFRKRRFIRHMVAPVLLFSIVGPQHARIIEAAFDGYNLILRATKIFDLRYKNVQGLKDFAEYYLGPPIGHTVKT</sequence>
<dbReference type="AlphaFoldDB" id="A0A5N7D8D9"/>
<reference evidence="1 2" key="1">
    <citation type="submission" date="2019-04" db="EMBL/GenBank/DDBJ databases">
        <authorList>
            <consortium name="DOE Joint Genome Institute"/>
            <person name="Mondo S."/>
            <person name="Kjaerbolling I."/>
            <person name="Vesth T."/>
            <person name="Frisvad J.C."/>
            <person name="Nybo J.L."/>
            <person name="Theobald S."/>
            <person name="Kildgaard S."/>
            <person name="Isbrandt T."/>
            <person name="Kuo A."/>
            <person name="Sato A."/>
            <person name="Lyhne E.K."/>
            <person name="Kogle M.E."/>
            <person name="Wiebenga A."/>
            <person name="Kun R.S."/>
            <person name="Lubbers R.J."/>
            <person name="Makela M.R."/>
            <person name="Barry K."/>
            <person name="Chovatia M."/>
            <person name="Clum A."/>
            <person name="Daum C."/>
            <person name="Haridas S."/>
            <person name="He G."/>
            <person name="LaButti K."/>
            <person name="Lipzen A."/>
            <person name="Riley R."/>
            <person name="Salamov A."/>
            <person name="Simmons B.A."/>
            <person name="Magnuson J.K."/>
            <person name="Henrissat B."/>
            <person name="Mortensen U.H."/>
            <person name="Larsen T.O."/>
            <person name="Devries R.P."/>
            <person name="Grigoriev I.V."/>
            <person name="Machida M."/>
            <person name="Baker S.E."/>
            <person name="Andersen M.R."/>
            <person name="Cantor M.N."/>
            <person name="Hua S.X."/>
        </authorList>
    </citation>
    <scope>NUCLEOTIDE SEQUENCE [LARGE SCALE GENOMIC DNA]</scope>
    <source>
        <strain evidence="1 2">CBS 119388</strain>
    </source>
</reference>
<dbReference type="EMBL" id="ML736785">
    <property type="protein sequence ID" value="KAE8402710.1"/>
    <property type="molecule type" value="Genomic_DNA"/>
</dbReference>
<dbReference type="Proteomes" id="UP000325579">
    <property type="component" value="Unassembled WGS sequence"/>
</dbReference>
<protein>
    <submittedName>
        <fullName evidence="1">Uncharacterized protein</fullName>
    </submittedName>
</protein>
<dbReference type="RefSeq" id="XP_031940029.1">
    <property type="nucleotide sequence ID" value="XM_032082391.1"/>
</dbReference>
<dbReference type="OrthoDB" id="4177740at2759"/>